<dbReference type="AlphaFoldDB" id="A0A081FWH6"/>
<keyword evidence="2" id="KW-1185">Reference proteome</keyword>
<organism evidence="1 2">
    <name type="scientific">Marinobacterium lacunae</name>
    <dbReference type="NCBI Taxonomy" id="1232683"/>
    <lineage>
        <taxon>Bacteria</taxon>
        <taxon>Pseudomonadati</taxon>
        <taxon>Pseudomonadota</taxon>
        <taxon>Gammaproteobacteria</taxon>
        <taxon>Oceanospirillales</taxon>
        <taxon>Oceanospirillaceae</taxon>
        <taxon>Marinobacterium</taxon>
    </lineage>
</organism>
<dbReference type="STRING" id="1232683.ADIMK_2990"/>
<comment type="caution">
    <text evidence="1">The sequence shown here is derived from an EMBL/GenBank/DDBJ whole genome shotgun (WGS) entry which is preliminary data.</text>
</comment>
<proteinExistence type="predicted"/>
<sequence length="44" mass="4797">MQLPGIHLLAQCQNIFTLSRQTLSVMGSLISLMPLMTKLISLPG</sequence>
<dbReference type="Proteomes" id="UP000028252">
    <property type="component" value="Unassembled WGS sequence"/>
</dbReference>
<name>A0A081FWH6_9GAMM</name>
<evidence type="ECO:0000313" key="1">
    <source>
        <dbReference type="EMBL" id="KEA62881.1"/>
    </source>
</evidence>
<dbReference type="PATRIC" id="fig|1232683.4.peg.2941"/>
<dbReference type="EMBL" id="JMQN01000045">
    <property type="protein sequence ID" value="KEA62881.1"/>
    <property type="molecule type" value="Genomic_DNA"/>
</dbReference>
<protein>
    <submittedName>
        <fullName evidence="1">Uncharacterized protein</fullName>
    </submittedName>
</protein>
<evidence type="ECO:0000313" key="2">
    <source>
        <dbReference type="Proteomes" id="UP000028252"/>
    </source>
</evidence>
<accession>A0A081FWH6</accession>
<reference evidence="1 2" key="1">
    <citation type="submission" date="2014-04" db="EMBL/GenBank/DDBJ databases">
        <title>Marinobacterium kochiensis sp. nov., isolated from sediment sample collected from Kochi backwaters in Kerala, India.</title>
        <authorList>
            <person name="Singh A."/>
            <person name="Pinnaka A.K."/>
        </authorList>
    </citation>
    <scope>NUCLEOTIDE SEQUENCE [LARGE SCALE GENOMIC DNA]</scope>
    <source>
        <strain evidence="1 2">AK27</strain>
    </source>
</reference>
<gene>
    <name evidence="1" type="ORF">ADIMK_2990</name>
</gene>